<dbReference type="Gene3D" id="2.40.320.10">
    <property type="entry name" value="Hypothetical Protein Pfu-838710-001"/>
    <property type="match status" value="1"/>
</dbReference>
<dbReference type="PROSITE" id="PS51707">
    <property type="entry name" value="CYTH"/>
    <property type="match status" value="1"/>
</dbReference>
<dbReference type="CDD" id="cd07891">
    <property type="entry name" value="CYTH-like_CthTTM-like_1"/>
    <property type="match status" value="1"/>
</dbReference>
<gene>
    <name evidence="2" type="ORF">MECH1_V1_0482</name>
</gene>
<evidence type="ECO:0000313" key="2">
    <source>
        <dbReference type="EMBL" id="CAL1239258.1"/>
    </source>
</evidence>
<evidence type="ECO:0000259" key="1">
    <source>
        <dbReference type="PROSITE" id="PS51707"/>
    </source>
</evidence>
<protein>
    <submittedName>
        <fullName evidence="2">Inorganic triphosphatase</fullName>
        <ecNumber evidence="2">3.6.1.25</ecNumber>
    </submittedName>
</protein>
<evidence type="ECO:0000313" key="3">
    <source>
        <dbReference type="Proteomes" id="UP001497493"/>
    </source>
</evidence>
<dbReference type="GO" id="GO:0050355">
    <property type="term" value="F:inorganic triphosphate phosphatase activity"/>
    <property type="evidence" value="ECO:0007669"/>
    <property type="project" value="UniProtKB-EC"/>
</dbReference>
<dbReference type="Proteomes" id="UP001497493">
    <property type="component" value="Chromosome"/>
</dbReference>
<dbReference type="EC" id="3.6.1.25" evidence="2"/>
<feature type="domain" description="CYTH" evidence="1">
    <location>
        <begin position="2"/>
        <end position="149"/>
    </location>
</feature>
<dbReference type="PIRSF" id="PIRSF016487">
    <property type="entry name" value="CYTH_UCP016487"/>
    <property type="match status" value="1"/>
</dbReference>
<dbReference type="RefSeq" id="WP_348758836.1">
    <property type="nucleotide sequence ID" value="NZ_OZ026884.1"/>
</dbReference>
<organism evidence="2 3">
    <name type="scientific">Candidatus Methylocalor cossyra</name>
    <dbReference type="NCBI Taxonomy" id="3108543"/>
    <lineage>
        <taxon>Bacteria</taxon>
        <taxon>Pseudomonadati</taxon>
        <taxon>Pseudomonadota</taxon>
        <taxon>Gammaproteobacteria</taxon>
        <taxon>Methylococcales</taxon>
        <taxon>Methylococcaceae</taxon>
        <taxon>Candidatus Methylocalor</taxon>
    </lineage>
</organism>
<dbReference type="SMART" id="SM01118">
    <property type="entry name" value="CYTH"/>
    <property type="match status" value="1"/>
</dbReference>
<keyword evidence="3" id="KW-1185">Reference proteome</keyword>
<dbReference type="EMBL" id="OZ026884">
    <property type="protein sequence ID" value="CAL1239258.1"/>
    <property type="molecule type" value="Genomic_DNA"/>
</dbReference>
<sequence>MSLEIERKFLVVDDSWRAAVRESVPLCQGYLNDERDCSVRVRISGQRAWLNLKSVTLGAERHEFEYEIPLDDARQMLRVLSRKPIIEKTRHFVEVGPHTWEVDVFEGENAGLVVAEIELETPDQPFEKPSWVGEEVTFDPRYYNTNLATRPFRSWRA</sequence>
<dbReference type="PANTHER" id="PTHR40114">
    <property type="entry name" value="SLR0698 PROTEIN"/>
    <property type="match status" value="1"/>
</dbReference>
<name>A0ABM9NF86_9GAMM</name>
<dbReference type="Pfam" id="PF01928">
    <property type="entry name" value="CYTH"/>
    <property type="match status" value="1"/>
</dbReference>
<dbReference type="SUPFAM" id="SSF55154">
    <property type="entry name" value="CYTH-like phosphatases"/>
    <property type="match status" value="1"/>
</dbReference>
<dbReference type="InterPro" id="IPR033469">
    <property type="entry name" value="CYTH-like_dom_sf"/>
</dbReference>
<proteinExistence type="predicted"/>
<accession>A0ABM9NF86</accession>
<reference evidence="2 3" key="1">
    <citation type="submission" date="2024-04" db="EMBL/GenBank/DDBJ databases">
        <authorList>
            <person name="Cremers G."/>
        </authorList>
    </citation>
    <scope>NUCLEOTIDE SEQUENCE [LARGE SCALE GENOMIC DNA]</scope>
    <source>
        <strain evidence="2">MeCH1-AG</strain>
    </source>
</reference>
<dbReference type="InterPro" id="IPR023577">
    <property type="entry name" value="CYTH_domain"/>
</dbReference>
<dbReference type="PANTHER" id="PTHR40114:SF1">
    <property type="entry name" value="SLR0698 PROTEIN"/>
    <property type="match status" value="1"/>
</dbReference>
<dbReference type="InterPro" id="IPR012042">
    <property type="entry name" value="NeuTTM/CthTTM-like"/>
</dbReference>
<keyword evidence="2" id="KW-0378">Hydrolase</keyword>